<dbReference type="GO" id="GO:0070979">
    <property type="term" value="P:protein K11-linked ubiquitination"/>
    <property type="evidence" value="ECO:0007669"/>
    <property type="project" value="TreeGrafter"/>
</dbReference>
<dbReference type="RefSeq" id="XP_008617808.1">
    <property type="nucleotide sequence ID" value="XM_008619586.1"/>
</dbReference>
<evidence type="ECO:0000256" key="3">
    <source>
        <dbReference type="ARBA" id="ARBA00022618"/>
    </source>
</evidence>
<reference evidence="10 11" key="1">
    <citation type="submission" date="2012-04" db="EMBL/GenBank/DDBJ databases">
        <title>The Genome Sequence of Saprolegnia declina VS20.</title>
        <authorList>
            <consortium name="The Broad Institute Genome Sequencing Platform"/>
            <person name="Russ C."/>
            <person name="Nusbaum C."/>
            <person name="Tyler B."/>
            <person name="van West P."/>
            <person name="Dieguez-Uribeondo J."/>
            <person name="de Bruijn I."/>
            <person name="Tripathy S."/>
            <person name="Jiang R."/>
            <person name="Young S.K."/>
            <person name="Zeng Q."/>
            <person name="Gargeya S."/>
            <person name="Fitzgerald M."/>
            <person name="Haas B."/>
            <person name="Abouelleil A."/>
            <person name="Alvarado L."/>
            <person name="Arachchi H.M."/>
            <person name="Berlin A."/>
            <person name="Chapman S.B."/>
            <person name="Goldberg J."/>
            <person name="Griggs A."/>
            <person name="Gujja S."/>
            <person name="Hansen M."/>
            <person name="Howarth C."/>
            <person name="Imamovic A."/>
            <person name="Larimer J."/>
            <person name="McCowen C."/>
            <person name="Montmayeur A."/>
            <person name="Murphy C."/>
            <person name="Neiman D."/>
            <person name="Pearson M."/>
            <person name="Priest M."/>
            <person name="Roberts A."/>
            <person name="Saif S."/>
            <person name="Shea T."/>
            <person name="Sisk P."/>
            <person name="Sykes S."/>
            <person name="Wortman J."/>
            <person name="Nusbaum C."/>
            <person name="Birren B."/>
        </authorList>
    </citation>
    <scope>NUCLEOTIDE SEQUENCE [LARGE SCALE GENOMIC DNA]</scope>
    <source>
        <strain evidence="10 11">VS20</strain>
    </source>
</reference>
<keyword evidence="11" id="KW-1185">Reference proteome</keyword>
<evidence type="ECO:0000259" key="9">
    <source>
        <dbReference type="Pfam" id="PF12862"/>
    </source>
</evidence>
<dbReference type="SUPFAM" id="SSF48452">
    <property type="entry name" value="TPR-like"/>
    <property type="match status" value="1"/>
</dbReference>
<protein>
    <recommendedName>
        <fullName evidence="2">Anaphase-promoting complex subunit 5</fullName>
    </recommendedName>
    <alternativeName>
        <fullName evidence="7">Cyclosome subunit 5</fullName>
    </alternativeName>
</protein>
<dbReference type="GO" id="GO:0045842">
    <property type="term" value="P:positive regulation of mitotic metaphase/anaphase transition"/>
    <property type="evidence" value="ECO:0007669"/>
    <property type="project" value="TreeGrafter"/>
</dbReference>
<name>T0R9J3_SAPDV</name>
<evidence type="ECO:0000256" key="8">
    <source>
        <dbReference type="ARBA" id="ARBA00045696"/>
    </source>
</evidence>
<dbReference type="InterPro" id="IPR026000">
    <property type="entry name" value="Apc5_dom"/>
</dbReference>
<comment type="function">
    <text evidence="8">Component of the anaphase promoting complex/cyclosome (APC/C), a cell cycle-regulated E3 ubiquitin ligase that controls progression through mitosis and the G1 phase of the cell cycle. The APC/C complex acts by mediating ubiquitination and subsequent degradation of target proteins: it mainly mediates the formation of 'Lys-11'-linked polyubiquitin chains and, to a lower extent, the formation of 'Lys-48'- and 'Lys-63'-linked polyubiquitin chains. The APC/C complex catalyzes assembly of branched 'Lys-11'-/'Lys-48'-linked branched ubiquitin chains on target proteins.</text>
</comment>
<dbReference type="VEuPathDB" id="FungiDB:SDRG_13494"/>
<evidence type="ECO:0000313" key="10">
    <source>
        <dbReference type="EMBL" id="EQC28813.1"/>
    </source>
</evidence>
<dbReference type="InterPro" id="IPR037679">
    <property type="entry name" value="Apc5"/>
</dbReference>
<evidence type="ECO:0000256" key="6">
    <source>
        <dbReference type="ARBA" id="ARBA00023306"/>
    </source>
</evidence>
<evidence type="ECO:0000313" key="11">
    <source>
        <dbReference type="Proteomes" id="UP000030762"/>
    </source>
</evidence>
<dbReference type="PANTHER" id="PTHR12830">
    <property type="entry name" value="ANAPHASE-PROMOTING COMPLEX SUBUNIT 5"/>
    <property type="match status" value="1"/>
</dbReference>
<sequence length="751" mass="82544">MGDPQLAELSAPNVCLAYLIARFAAEFHAHESAPFVSSSAAFDSRQHELAALLLERVTAIALPLPFDALLAAVAAIDTEWALALESTMKHLAQASIDDVDDFLRDHLQPTSTGLDPATPLGRFLRMLALAASTAFFDRMCRFQLELRAYVTSPSRSTCDLPLDVDNLLESLDAGRIEHPLERVEACLSTQLQRHPSCPRLLFARYLNFKVHREYLGALHALHAYHDHALRTFDHGCGPQYATLNLVGLYSSFGYMDEALSALHETLRVAQHKRDGVCVAFALAWYMQLFPASHERSRQCVDRAGDLGLTALAILAGLLSAVHADVRESLTTPAPRPIAVWLQLQHVASELEAAANTRAPKASALPGLHHKSEPTVPLKPTTWTTAEKDDILGRWAALRGAIALTTAGVWHDLGHRTLAHLHTQLYGLCYAISSADIALAMRRIALLQMDPVVLPTPSPPSSSLYASSLQWLAMASAKWHVTHEPAYREAVLHVLFEWSFARGQWRRATHCQQLLSDLAGASTSARVEATLLQVRLWLYQQERYLDAANVLQALLPIAKEHPPMHAKALLLLAQAYSMGAPDAPFEALPPLLHCLQLCDERALDAVRVHAHLVLAELYLHMDRSGDAASLLETALPQVQEHGGLHLQGQYALALAKTLLVSDAPMAMAWLGQAMTIAASRDDVYLEREASYLLALTAEGDEREAAAERFLKANAAVRAAREVDVDASLHPLGPDLLRLVARWEDHDPENRPL</sequence>
<keyword evidence="4" id="KW-0498">Mitosis</keyword>
<dbReference type="InParanoid" id="T0R9J3"/>
<dbReference type="GO" id="GO:0031145">
    <property type="term" value="P:anaphase-promoting complex-dependent catabolic process"/>
    <property type="evidence" value="ECO:0007669"/>
    <property type="project" value="TreeGrafter"/>
</dbReference>
<dbReference type="GO" id="GO:0051301">
    <property type="term" value="P:cell division"/>
    <property type="evidence" value="ECO:0007669"/>
    <property type="project" value="UniProtKB-KW"/>
</dbReference>
<dbReference type="EMBL" id="JH767191">
    <property type="protein sequence ID" value="EQC28813.1"/>
    <property type="molecule type" value="Genomic_DNA"/>
</dbReference>
<evidence type="ECO:0000256" key="1">
    <source>
        <dbReference type="ARBA" id="ARBA00007450"/>
    </source>
</evidence>
<proteinExistence type="inferred from homology"/>
<dbReference type="eggNOG" id="KOG4322">
    <property type="taxonomic scope" value="Eukaryota"/>
</dbReference>
<evidence type="ECO:0000256" key="5">
    <source>
        <dbReference type="ARBA" id="ARBA00022786"/>
    </source>
</evidence>
<accession>T0R9J3</accession>
<dbReference type="PANTHER" id="PTHR12830:SF9">
    <property type="entry name" value="ANAPHASE-PROMOTING COMPLEX SUBUNIT 5"/>
    <property type="match status" value="1"/>
</dbReference>
<dbReference type="InterPro" id="IPR011990">
    <property type="entry name" value="TPR-like_helical_dom_sf"/>
</dbReference>
<dbReference type="OMA" id="DTEWALA"/>
<dbReference type="Proteomes" id="UP000030762">
    <property type="component" value="Unassembled WGS sequence"/>
</dbReference>
<gene>
    <name evidence="10" type="ORF">SDRG_13494</name>
</gene>
<dbReference type="GeneID" id="19954221"/>
<keyword evidence="6" id="KW-0131">Cell cycle</keyword>
<evidence type="ECO:0000256" key="2">
    <source>
        <dbReference type="ARBA" id="ARBA00016066"/>
    </source>
</evidence>
<dbReference type="GO" id="GO:0005680">
    <property type="term" value="C:anaphase-promoting complex"/>
    <property type="evidence" value="ECO:0007669"/>
    <property type="project" value="InterPro"/>
</dbReference>
<keyword evidence="5" id="KW-0833">Ubl conjugation pathway</keyword>
<feature type="domain" description="Anaphase-promoting complex subunit 5" evidence="9">
    <location>
        <begin position="202"/>
        <end position="288"/>
    </location>
</feature>
<dbReference type="UniPathway" id="UPA00143"/>
<keyword evidence="3" id="KW-0132">Cell division</keyword>
<evidence type="ECO:0000256" key="7">
    <source>
        <dbReference type="ARBA" id="ARBA00031069"/>
    </source>
</evidence>
<evidence type="ECO:0000256" key="4">
    <source>
        <dbReference type="ARBA" id="ARBA00022776"/>
    </source>
</evidence>
<dbReference type="AlphaFoldDB" id="T0R9J3"/>
<dbReference type="OrthoDB" id="2504561at2759"/>
<dbReference type="STRING" id="1156394.T0R9J3"/>
<organism evidence="10 11">
    <name type="scientific">Saprolegnia diclina (strain VS20)</name>
    <dbReference type="NCBI Taxonomy" id="1156394"/>
    <lineage>
        <taxon>Eukaryota</taxon>
        <taxon>Sar</taxon>
        <taxon>Stramenopiles</taxon>
        <taxon>Oomycota</taxon>
        <taxon>Saprolegniomycetes</taxon>
        <taxon>Saprolegniales</taxon>
        <taxon>Saprolegniaceae</taxon>
        <taxon>Saprolegnia</taxon>
    </lineage>
</organism>
<dbReference type="Pfam" id="PF12862">
    <property type="entry name" value="ANAPC5"/>
    <property type="match status" value="1"/>
</dbReference>
<comment type="similarity">
    <text evidence="1">Belongs to the APC5 family.</text>
</comment>